<dbReference type="OrthoDB" id="408493at2759"/>
<comment type="subcellular location">
    <subcellularLocation>
        <location evidence="1">Membrane</location>
        <topology evidence="1">Multi-pass membrane protein</topology>
    </subcellularLocation>
</comment>
<keyword evidence="7" id="KW-1185">Reference proteome</keyword>
<dbReference type="InParanoid" id="A0A1Z5K025"/>
<comment type="caution">
    <text evidence="6">The sequence shown here is derived from an EMBL/GenBank/DDBJ whole genome shotgun (WGS) entry which is preliminary data.</text>
</comment>
<dbReference type="Proteomes" id="UP000198406">
    <property type="component" value="Unassembled WGS sequence"/>
</dbReference>
<proteinExistence type="predicted"/>
<protein>
    <recommendedName>
        <fullName evidence="8">Solute carrier family 35 (UDP-sugar transporter), member A1/2/3</fullName>
    </recommendedName>
</protein>
<feature type="transmembrane region" description="Helical" evidence="5">
    <location>
        <begin position="317"/>
        <end position="343"/>
    </location>
</feature>
<dbReference type="PANTHER" id="PTHR10231">
    <property type="entry name" value="NUCLEOTIDE-SUGAR TRANSMEMBRANE TRANSPORTER"/>
    <property type="match status" value="1"/>
</dbReference>
<gene>
    <name evidence="6" type="ORF">FisN_19Hh215</name>
</gene>
<evidence type="ECO:0000313" key="7">
    <source>
        <dbReference type="Proteomes" id="UP000198406"/>
    </source>
</evidence>
<evidence type="ECO:0000256" key="3">
    <source>
        <dbReference type="ARBA" id="ARBA00022989"/>
    </source>
</evidence>
<feature type="transmembrane region" description="Helical" evidence="5">
    <location>
        <begin position="172"/>
        <end position="197"/>
    </location>
</feature>
<feature type="transmembrane region" description="Helical" evidence="5">
    <location>
        <begin position="349"/>
        <end position="366"/>
    </location>
</feature>
<feature type="transmembrane region" description="Helical" evidence="5">
    <location>
        <begin position="286"/>
        <end position="305"/>
    </location>
</feature>
<reference evidence="6 7" key="1">
    <citation type="journal article" date="2015" name="Plant Cell">
        <title>Oil accumulation by the oleaginous diatom Fistulifera solaris as revealed by the genome and transcriptome.</title>
        <authorList>
            <person name="Tanaka T."/>
            <person name="Maeda Y."/>
            <person name="Veluchamy A."/>
            <person name="Tanaka M."/>
            <person name="Abida H."/>
            <person name="Marechal E."/>
            <person name="Bowler C."/>
            <person name="Muto M."/>
            <person name="Sunaga Y."/>
            <person name="Tanaka M."/>
            <person name="Yoshino T."/>
            <person name="Taniguchi T."/>
            <person name="Fukuda Y."/>
            <person name="Nemoto M."/>
            <person name="Matsumoto M."/>
            <person name="Wong P.S."/>
            <person name="Aburatani S."/>
            <person name="Fujibuchi W."/>
        </authorList>
    </citation>
    <scope>NUCLEOTIDE SEQUENCE [LARGE SCALE GENOMIC DNA]</scope>
    <source>
        <strain evidence="6 7">JPCC DA0580</strain>
    </source>
</reference>
<dbReference type="SUPFAM" id="SSF103481">
    <property type="entry name" value="Multidrug resistance efflux transporter EmrE"/>
    <property type="match status" value="1"/>
</dbReference>
<evidence type="ECO:0000256" key="2">
    <source>
        <dbReference type="ARBA" id="ARBA00022692"/>
    </source>
</evidence>
<evidence type="ECO:0000256" key="1">
    <source>
        <dbReference type="ARBA" id="ARBA00004141"/>
    </source>
</evidence>
<keyword evidence="3 5" id="KW-1133">Transmembrane helix</keyword>
<dbReference type="EMBL" id="BDSP01000137">
    <property type="protein sequence ID" value="GAX19635.1"/>
    <property type="molecule type" value="Genomic_DNA"/>
</dbReference>
<dbReference type="InterPro" id="IPR037185">
    <property type="entry name" value="EmrE-like"/>
</dbReference>
<keyword evidence="4 5" id="KW-0472">Membrane</keyword>
<dbReference type="GO" id="GO:0000139">
    <property type="term" value="C:Golgi membrane"/>
    <property type="evidence" value="ECO:0007669"/>
    <property type="project" value="InterPro"/>
</dbReference>
<feature type="transmembrane region" description="Helical" evidence="5">
    <location>
        <begin position="252"/>
        <end position="274"/>
    </location>
</feature>
<name>A0A1Z5K025_FISSO</name>
<dbReference type="InterPro" id="IPR007271">
    <property type="entry name" value="Nuc_sug_transpt"/>
</dbReference>
<feature type="transmembrane region" description="Helical" evidence="5">
    <location>
        <begin position="142"/>
        <end position="160"/>
    </location>
</feature>
<organism evidence="6 7">
    <name type="scientific">Fistulifera solaris</name>
    <name type="common">Oleaginous diatom</name>
    <dbReference type="NCBI Taxonomy" id="1519565"/>
    <lineage>
        <taxon>Eukaryota</taxon>
        <taxon>Sar</taxon>
        <taxon>Stramenopiles</taxon>
        <taxon>Ochrophyta</taxon>
        <taxon>Bacillariophyta</taxon>
        <taxon>Bacillariophyceae</taxon>
        <taxon>Bacillariophycidae</taxon>
        <taxon>Naviculales</taxon>
        <taxon>Naviculaceae</taxon>
        <taxon>Fistulifera</taxon>
    </lineage>
</organism>
<evidence type="ECO:0000256" key="4">
    <source>
        <dbReference type="ARBA" id="ARBA00023136"/>
    </source>
</evidence>
<dbReference type="AlphaFoldDB" id="A0A1Z5K025"/>
<evidence type="ECO:0008006" key="8">
    <source>
        <dbReference type="Google" id="ProtNLM"/>
    </source>
</evidence>
<keyword evidence="2 5" id="KW-0812">Transmembrane</keyword>
<dbReference type="Pfam" id="PF04142">
    <property type="entry name" value="Nuc_sug_transp"/>
    <property type="match status" value="1"/>
</dbReference>
<evidence type="ECO:0000313" key="6">
    <source>
        <dbReference type="EMBL" id="GAX19635.1"/>
    </source>
</evidence>
<sequence length="397" mass="44080">MSTTHKGWLLRIAVLAVVVSTFPAYSFSSPCRHTIRLQKFISTPLQQTHNALHIRRRDRLSKTTHSASIASAWTSTTTSTVGYLYMFLLALQFASQPILTQKFAPKTIVKSTYVLAQELVRLVTATSLLLLTGNWQGATRGWNYRVCFTTVGIPAVLYILQNRFSLTAYQHLSPITFNVLNQSKTLSAAIFCFLLLGQSQSKVQMGALALLFLAVFVMEVDLTKWFVSSNQTHENEDEIQRIRMTNAQRREYYLLGVIPVLLASAISGLAGALIQRTLQTRDSLLFSVELACISIGLLAGELLFVRPQESSSTWTTGWSLWTWIPVVTNALGGILVGLVTKYAGAVEKGFALILGMVLSGALQNQLEHEQKRVSLQQWMGGLLAGISLWLHSQFPIQ</sequence>
<dbReference type="GO" id="GO:0015165">
    <property type="term" value="F:pyrimidine nucleotide-sugar transmembrane transporter activity"/>
    <property type="evidence" value="ECO:0007669"/>
    <property type="project" value="InterPro"/>
</dbReference>
<accession>A0A1Z5K025</accession>
<evidence type="ECO:0000256" key="5">
    <source>
        <dbReference type="SAM" id="Phobius"/>
    </source>
</evidence>